<dbReference type="PANTHER" id="PTHR21666:SF286">
    <property type="entry name" value="LIPOPROTEIN NLPD"/>
    <property type="match status" value="1"/>
</dbReference>
<dbReference type="CDD" id="cd12797">
    <property type="entry name" value="M23_peptidase"/>
    <property type="match status" value="1"/>
</dbReference>
<feature type="domain" description="M23ase beta-sheet core" evidence="2">
    <location>
        <begin position="200"/>
        <end position="295"/>
    </location>
</feature>
<dbReference type="EMBL" id="CP013118">
    <property type="protein sequence ID" value="ALO16535.1"/>
    <property type="molecule type" value="Genomic_DNA"/>
</dbReference>
<keyword evidence="4" id="KW-1185">Reference proteome</keyword>
<dbReference type="FunFam" id="2.70.70.10:FF:000006">
    <property type="entry name" value="M23 family peptidase"/>
    <property type="match status" value="1"/>
</dbReference>
<keyword evidence="1" id="KW-1133">Transmembrane helix</keyword>
<feature type="transmembrane region" description="Helical" evidence="1">
    <location>
        <begin position="25"/>
        <end position="48"/>
    </location>
</feature>
<gene>
    <name evidence="3" type="ORF">L21SP5_02915</name>
</gene>
<keyword evidence="1" id="KW-0472">Membrane</keyword>
<dbReference type="RefSeq" id="WP_057953897.1">
    <property type="nucleotide sequence ID" value="NZ_CP013118.1"/>
</dbReference>
<name>A0A0S2I2R5_9BACT</name>
<accession>A0A0S2I2R5</accession>
<dbReference type="InterPro" id="IPR011055">
    <property type="entry name" value="Dup_hybrid_motif"/>
</dbReference>
<keyword evidence="1" id="KW-0812">Transmembrane</keyword>
<dbReference type="KEGG" id="blq:L21SP5_02915"/>
<reference evidence="3 4" key="1">
    <citation type="submission" date="2015-11" db="EMBL/GenBank/DDBJ databases">
        <title>Description and complete genome sequence of a novel strain predominating in hypersaline microbial mats and representing a new family of the Bacteriodetes phylum.</title>
        <authorList>
            <person name="Spring S."/>
            <person name="Bunk B."/>
            <person name="Sproer C."/>
            <person name="Klenk H.-P."/>
        </authorList>
    </citation>
    <scope>NUCLEOTIDE SEQUENCE [LARGE SCALE GENOMIC DNA]</scope>
    <source>
        <strain evidence="3 4">L21-Spi-D4</strain>
    </source>
</reference>
<dbReference type="GO" id="GO:0004222">
    <property type="term" value="F:metalloendopeptidase activity"/>
    <property type="evidence" value="ECO:0007669"/>
    <property type="project" value="TreeGrafter"/>
</dbReference>
<proteinExistence type="predicted"/>
<keyword evidence="3" id="KW-0378">Hydrolase</keyword>
<dbReference type="STRING" id="1307839.L21SP5_02915"/>
<dbReference type="SUPFAM" id="SSF51261">
    <property type="entry name" value="Duplicated hybrid motif"/>
    <property type="match status" value="1"/>
</dbReference>
<evidence type="ECO:0000256" key="1">
    <source>
        <dbReference type="SAM" id="Phobius"/>
    </source>
</evidence>
<organism evidence="3 4">
    <name type="scientific">Salinivirga cyanobacteriivorans</name>
    <dbReference type="NCBI Taxonomy" id="1307839"/>
    <lineage>
        <taxon>Bacteria</taxon>
        <taxon>Pseudomonadati</taxon>
        <taxon>Bacteroidota</taxon>
        <taxon>Bacteroidia</taxon>
        <taxon>Bacteroidales</taxon>
        <taxon>Salinivirgaceae</taxon>
        <taxon>Salinivirga</taxon>
    </lineage>
</organism>
<sequence length="314" mass="36543">MSSNTRYYLDPHTLTYKPVKKNRKLFYRTTLWVSSVIFVLSISAFIFLNSYRLTPHEWILSKQNERLAEEIIQKKDAIIALRDTLVDIEENDDIIYRPFAEIKPIPKDIREAGFGGVDRYREFAGMEYADDLSSVFREFDKLKKQIEIQKKSFNEVESLVQYIDEFYAAKPAIRPISQKDEIYISSHYGMRLHPIYKRWKMHHGIDYAAQIGSPVYSTGKGIVKAAYYASGYGKVVKVDHGFGYLSIYAHLDKYIVKKGDTISRGQLVGYVGNTGSSTGPHLHYEIRKNNQTQNPLYFYMDDLEPYEYDRIVSK</sequence>
<evidence type="ECO:0000313" key="3">
    <source>
        <dbReference type="EMBL" id="ALO16535.1"/>
    </source>
</evidence>
<evidence type="ECO:0000259" key="2">
    <source>
        <dbReference type="Pfam" id="PF01551"/>
    </source>
</evidence>
<dbReference type="InterPro" id="IPR050570">
    <property type="entry name" value="Cell_wall_metabolism_enzyme"/>
</dbReference>
<dbReference type="InterPro" id="IPR016047">
    <property type="entry name" value="M23ase_b-sheet_dom"/>
</dbReference>
<dbReference type="Gene3D" id="2.70.70.10">
    <property type="entry name" value="Glucose Permease (Domain IIA)"/>
    <property type="match status" value="1"/>
</dbReference>
<dbReference type="AlphaFoldDB" id="A0A0S2I2R5"/>
<dbReference type="Proteomes" id="UP000064893">
    <property type="component" value="Chromosome"/>
</dbReference>
<dbReference type="EC" id="3.4.24.75" evidence="3"/>
<dbReference type="Pfam" id="PF01551">
    <property type="entry name" value="Peptidase_M23"/>
    <property type="match status" value="1"/>
</dbReference>
<dbReference type="PANTHER" id="PTHR21666">
    <property type="entry name" value="PEPTIDASE-RELATED"/>
    <property type="match status" value="1"/>
</dbReference>
<dbReference type="OrthoDB" id="9810477at2"/>
<protein>
    <submittedName>
        <fullName evidence="3">Glycyl-glycine endopeptidase ALE-1</fullName>
        <ecNumber evidence="3">3.4.24.75</ecNumber>
    </submittedName>
</protein>
<evidence type="ECO:0000313" key="4">
    <source>
        <dbReference type="Proteomes" id="UP000064893"/>
    </source>
</evidence>